<dbReference type="AlphaFoldDB" id="A0A1C6SN40"/>
<dbReference type="OrthoDB" id="3398586at2"/>
<name>A0A1C6SN40_9ACTN</name>
<accession>A0A1C6SN40</accession>
<proteinExistence type="predicted"/>
<evidence type="ECO:0000313" key="1">
    <source>
        <dbReference type="EMBL" id="SCL30890.1"/>
    </source>
</evidence>
<reference evidence="2" key="1">
    <citation type="submission" date="2016-06" db="EMBL/GenBank/DDBJ databases">
        <authorList>
            <person name="Varghese N."/>
            <person name="Submissions Spin"/>
        </authorList>
    </citation>
    <scope>NUCLEOTIDE SEQUENCE [LARGE SCALE GENOMIC DNA]</scope>
    <source>
        <strain evidence="2">DSM 45431</strain>
    </source>
</reference>
<dbReference type="RefSeq" id="WP_091343503.1">
    <property type="nucleotide sequence ID" value="NZ_FMHV01000002.1"/>
</dbReference>
<gene>
    <name evidence="1" type="ORF">GA0070624_4163</name>
</gene>
<dbReference type="EMBL" id="FMHV01000002">
    <property type="protein sequence ID" value="SCL30890.1"/>
    <property type="molecule type" value="Genomic_DNA"/>
</dbReference>
<sequence length="63" mass="6888">MNLYDVVELISDVPEENLPAGSIGTIVHIFTAPEQAYEVEFADSEGRTLATVALKPDDVRPSR</sequence>
<protein>
    <recommendedName>
        <fullName evidence="3">DUF4926 domain-containing protein</fullName>
    </recommendedName>
</protein>
<organism evidence="1 2">
    <name type="scientific">Micromonospora rhizosphaerae</name>
    <dbReference type="NCBI Taxonomy" id="568872"/>
    <lineage>
        <taxon>Bacteria</taxon>
        <taxon>Bacillati</taxon>
        <taxon>Actinomycetota</taxon>
        <taxon>Actinomycetes</taxon>
        <taxon>Micromonosporales</taxon>
        <taxon>Micromonosporaceae</taxon>
        <taxon>Micromonospora</taxon>
    </lineage>
</organism>
<evidence type="ECO:0008006" key="3">
    <source>
        <dbReference type="Google" id="ProtNLM"/>
    </source>
</evidence>
<dbReference type="STRING" id="568872.GA0070624_4163"/>
<evidence type="ECO:0000313" key="2">
    <source>
        <dbReference type="Proteomes" id="UP000199413"/>
    </source>
</evidence>
<keyword evidence="2" id="KW-1185">Reference proteome</keyword>
<dbReference type="Proteomes" id="UP000199413">
    <property type="component" value="Unassembled WGS sequence"/>
</dbReference>
<dbReference type="InterPro" id="IPR032568">
    <property type="entry name" value="DUF4926"/>
</dbReference>
<dbReference type="Pfam" id="PF16277">
    <property type="entry name" value="DUF4926"/>
    <property type="match status" value="1"/>
</dbReference>